<dbReference type="OrthoDB" id="394306at2"/>
<reference evidence="2 3" key="1">
    <citation type="journal article" date="2013" name="Genome Biol. Evol.">
        <title>Complete genomes of two dipteran-associated spiroplasmas provided insights into the origin, dynamics, and impacts of viral invasion in spiroplasma.</title>
        <authorList>
            <person name="Ku C."/>
            <person name="Lo W.S."/>
            <person name="Chen L.L."/>
            <person name="Kuo C.H."/>
        </authorList>
    </citation>
    <scope>NUCLEOTIDE SEQUENCE [LARGE SCALE GENOMIC DNA]</scope>
    <source>
        <strain evidence="2">EA-1</strain>
    </source>
</reference>
<protein>
    <recommendedName>
        <fullName evidence="4">Transposase</fullName>
    </recommendedName>
</protein>
<evidence type="ECO:0008006" key="4">
    <source>
        <dbReference type="Google" id="ProtNLM"/>
    </source>
</evidence>
<dbReference type="Pfam" id="PF06782">
    <property type="entry name" value="UPF0236"/>
    <property type="match status" value="1"/>
</dbReference>
<keyword evidence="3" id="KW-1185">Reference proteome</keyword>
<dbReference type="STRING" id="1276229.SSYRP_v1c04890"/>
<dbReference type="eggNOG" id="COG3464">
    <property type="taxonomic scope" value="Bacteria"/>
</dbReference>
<dbReference type="Proteomes" id="UP000013963">
    <property type="component" value="Chromosome"/>
</dbReference>
<dbReference type="PATRIC" id="fig|1276229.3.peg.484"/>
<dbReference type="AlphaFoldDB" id="R4ULF9"/>
<dbReference type="EMBL" id="CP005078">
    <property type="protein sequence ID" value="AGM26081.1"/>
    <property type="molecule type" value="Genomic_DNA"/>
</dbReference>
<dbReference type="NCBIfam" id="NF046004">
    <property type="entry name" value="ICE_Mbov_0401"/>
    <property type="match status" value="1"/>
</dbReference>
<proteinExistence type="inferred from homology"/>
<evidence type="ECO:0000313" key="3">
    <source>
        <dbReference type="Proteomes" id="UP000013963"/>
    </source>
</evidence>
<dbReference type="KEGG" id="ssyr:SSYRP_v1c04890"/>
<evidence type="ECO:0000256" key="1">
    <source>
        <dbReference type="ARBA" id="ARBA00006539"/>
    </source>
</evidence>
<sequence length="499" mass="60001">MYQNSINFSLYQNDYSQNIFKQIEMFKNFEEEVKNKTRKAIQEHYEELDLHLRRKYSNNNKGYILYGKRPATLITEWGPVTYERTRFRYYDRKEYKHKYVFLLDVEIGRKPYQRLHFDLYVKILKELDSGKRYRDILDKYKYSEISLMTISNINRSINLQEYNNFCSNFDKKKIKFKEKYLYVGIDDTYTNIFNYNKKLRKKEISKSTIRMAYAHTGFDKKKSINNRRVLKDKKLFMILNDKGKNELYNYDQKLYKFLNENYELKDKKVVILGDGATWIKTTASQLHGDIVLDEFHLKKYLHQCFSFRRFKLKIKGYLNSIEIKKRAIYYDLEAFIKNGDVTNLIKYIEDLLTPLYQNKFVFLRHKNVQIQELLKYVKNNKEGINNYSKEYYIGSQTESQISHNVKSLKSYGAKAYSKTTFSNMLSMRMAKVNGWDPIDIIINDYNDEIKARKNYFFQNIWVKNNIDEEYIPKQGSVPILKSRTSSFARAVRGILSTKN</sequence>
<dbReference type="HOGENOM" id="CLU_546176_0_0_14"/>
<dbReference type="RefSeq" id="WP_016340727.1">
    <property type="nucleotide sequence ID" value="NC_021284.1"/>
</dbReference>
<evidence type="ECO:0000313" key="2">
    <source>
        <dbReference type="EMBL" id="AGM26081.1"/>
    </source>
</evidence>
<comment type="similarity">
    <text evidence="1">Belongs to the UPF0236 family.</text>
</comment>
<name>R4ULF9_9MOLU</name>
<gene>
    <name evidence="2" type="ORF">SSYRP_v1c04890</name>
</gene>
<accession>R4ULF9</accession>
<dbReference type="InterPro" id="IPR009620">
    <property type="entry name" value="UPF0236"/>
</dbReference>
<organism evidence="2 3">
    <name type="scientific">Spiroplasma syrphidicola EA-1</name>
    <dbReference type="NCBI Taxonomy" id="1276229"/>
    <lineage>
        <taxon>Bacteria</taxon>
        <taxon>Bacillati</taxon>
        <taxon>Mycoplasmatota</taxon>
        <taxon>Mollicutes</taxon>
        <taxon>Entomoplasmatales</taxon>
        <taxon>Spiroplasmataceae</taxon>
        <taxon>Spiroplasma</taxon>
    </lineage>
</organism>